<protein>
    <submittedName>
        <fullName evidence="2">3232_t:CDS:1</fullName>
    </submittedName>
</protein>
<keyword evidence="1" id="KW-0812">Transmembrane</keyword>
<organism evidence="2 3">
    <name type="scientific">Ambispora leptoticha</name>
    <dbReference type="NCBI Taxonomy" id="144679"/>
    <lineage>
        <taxon>Eukaryota</taxon>
        <taxon>Fungi</taxon>
        <taxon>Fungi incertae sedis</taxon>
        <taxon>Mucoromycota</taxon>
        <taxon>Glomeromycotina</taxon>
        <taxon>Glomeromycetes</taxon>
        <taxon>Archaeosporales</taxon>
        <taxon>Ambisporaceae</taxon>
        <taxon>Ambispora</taxon>
    </lineage>
</organism>
<sequence length="464" mass="52413">MWEIKTANIGKHILKIDDNAAHINGWLTLVTVLTSALEAALLPLLLSFVWIFLYKRKRRINARKHIPNLMLSKIIGLYEFTEVVFDKISLFNDSDCMFTLCTSQFKDNFALVSNLTTIRDIMHTHNVSKTYWNLGDTNFLYAVRAKTDVSSCIMSIGTDERLLINSSVFLNVTSTWGKLNTGHFAGATNNHSMASVLINANIDFSNMSSLDLHTLIQDSCDIPMNMFYISPNFSSDVVEMAKSLEDAGYHKDPWRYAHVCMVSLNCSAHLEWKQMRISGNTPDTTKILEETNFNNSIAKLNELFLQNVPDYSIDKEIIGENEYDSMLSQALASSIQSIMNNVSVSVDKIVNSEALGLWIELTVVVTMIFLISLILLLIYTSKNMKWLLPLSLLNFGIISNAIFREGDPDYEITSWPFELVDSHGAYRVATANEIEDKHLNVHVIDIPHPLIIVPEISIDIWTGT</sequence>
<dbReference type="Proteomes" id="UP000789508">
    <property type="component" value="Unassembled WGS sequence"/>
</dbReference>
<feature type="transmembrane region" description="Helical" evidence="1">
    <location>
        <begin position="26"/>
        <end position="54"/>
    </location>
</feature>
<feature type="transmembrane region" description="Helical" evidence="1">
    <location>
        <begin position="357"/>
        <end position="380"/>
    </location>
</feature>
<name>A0A9N8ZRY2_9GLOM</name>
<evidence type="ECO:0000313" key="3">
    <source>
        <dbReference type="Proteomes" id="UP000789508"/>
    </source>
</evidence>
<gene>
    <name evidence="2" type="ORF">ALEPTO_LOCUS3662</name>
</gene>
<keyword evidence="1" id="KW-0472">Membrane</keyword>
<comment type="caution">
    <text evidence="2">The sequence shown here is derived from an EMBL/GenBank/DDBJ whole genome shotgun (WGS) entry which is preliminary data.</text>
</comment>
<reference evidence="2" key="1">
    <citation type="submission" date="2021-06" db="EMBL/GenBank/DDBJ databases">
        <authorList>
            <person name="Kallberg Y."/>
            <person name="Tangrot J."/>
            <person name="Rosling A."/>
        </authorList>
    </citation>
    <scope>NUCLEOTIDE SEQUENCE</scope>
    <source>
        <strain evidence="2">FL130A</strain>
    </source>
</reference>
<dbReference type="EMBL" id="CAJVPS010000716">
    <property type="protein sequence ID" value="CAG8504674.1"/>
    <property type="molecule type" value="Genomic_DNA"/>
</dbReference>
<proteinExistence type="predicted"/>
<dbReference type="AlphaFoldDB" id="A0A9N8ZRY2"/>
<evidence type="ECO:0000256" key="1">
    <source>
        <dbReference type="SAM" id="Phobius"/>
    </source>
</evidence>
<evidence type="ECO:0000313" key="2">
    <source>
        <dbReference type="EMBL" id="CAG8504674.1"/>
    </source>
</evidence>
<accession>A0A9N8ZRY2</accession>
<dbReference type="OrthoDB" id="2395252at2759"/>
<keyword evidence="1" id="KW-1133">Transmembrane helix</keyword>
<keyword evidence="3" id="KW-1185">Reference proteome</keyword>